<dbReference type="InterPro" id="IPR034686">
    <property type="entry name" value="Terpene_cyclase-like_2"/>
</dbReference>
<comment type="cofactor">
    <cofactor evidence="2">
        <name>Mg(2+)</name>
        <dbReference type="ChEBI" id="CHEBI:18420"/>
    </cofactor>
</comment>
<evidence type="ECO:0000313" key="4">
    <source>
        <dbReference type="Proteomes" id="UP000549009"/>
    </source>
</evidence>
<keyword evidence="2" id="KW-0479">Metal-binding</keyword>
<reference evidence="3 4" key="1">
    <citation type="submission" date="2020-08" db="EMBL/GenBank/DDBJ databases">
        <title>Genomic Encyclopedia of Type Strains, Phase III (KMG-III): the genomes of soil and plant-associated and newly described type strains.</title>
        <authorList>
            <person name="Whitman W."/>
        </authorList>
    </citation>
    <scope>NUCLEOTIDE SEQUENCE [LARGE SCALE GENOMIC DNA]</scope>
    <source>
        <strain evidence="3 4">CECT 3146</strain>
    </source>
</reference>
<dbReference type="SUPFAM" id="SSF48576">
    <property type="entry name" value="Terpenoid synthases"/>
    <property type="match status" value="1"/>
</dbReference>
<protein>
    <recommendedName>
        <fullName evidence="2">Terpene synthase</fullName>
        <ecNumber evidence="2">4.2.3.-</ecNumber>
    </recommendedName>
</protein>
<dbReference type="EC" id="4.2.3.-" evidence="2"/>
<comment type="similarity">
    <text evidence="2">Belongs to the terpene synthase family.</text>
</comment>
<dbReference type="SFLD" id="SFLDG01020">
    <property type="entry name" value="Terpene_Cyclase_Like_2"/>
    <property type="match status" value="1"/>
</dbReference>
<dbReference type="GO" id="GO:0046872">
    <property type="term" value="F:metal ion binding"/>
    <property type="evidence" value="ECO:0007669"/>
    <property type="project" value="UniProtKB-KW"/>
</dbReference>
<evidence type="ECO:0000256" key="1">
    <source>
        <dbReference type="ARBA" id="ARBA00023239"/>
    </source>
</evidence>
<keyword evidence="1 2" id="KW-0456">Lyase</keyword>
<dbReference type="EMBL" id="JACHJD010000047">
    <property type="protein sequence ID" value="MBB5109931.1"/>
    <property type="molecule type" value="Genomic_DNA"/>
</dbReference>
<dbReference type="RefSeq" id="WP_184926985.1">
    <property type="nucleotide sequence ID" value="NZ_BMSQ01000048.1"/>
</dbReference>
<gene>
    <name evidence="3" type="ORF">FHS40_009061</name>
</gene>
<name>A0A7W8EZI7_STRST</name>
<evidence type="ECO:0000313" key="3">
    <source>
        <dbReference type="EMBL" id="MBB5109931.1"/>
    </source>
</evidence>
<dbReference type="AlphaFoldDB" id="A0A7W8EZI7"/>
<dbReference type="PANTHER" id="PTHR35201:SF4">
    <property type="entry name" value="BETA-PINACENE SYNTHASE-RELATED"/>
    <property type="match status" value="1"/>
</dbReference>
<keyword evidence="2" id="KW-0460">Magnesium</keyword>
<keyword evidence="4" id="KW-1185">Reference proteome</keyword>
<dbReference type="GO" id="GO:0010333">
    <property type="term" value="F:terpene synthase activity"/>
    <property type="evidence" value="ECO:0007669"/>
    <property type="project" value="InterPro"/>
</dbReference>
<sequence length="373" mass="41156">MIHTSVPGHPEHATSGVTFRPNAAADVVGGLWCPVSPRAVSQGAIDLAQHEALDWSQKTGLVRSPGEWAWAAAWNVAAFAARVYADADDLALAAQWILWMDVIDDAVETLTPAGTMALLEPLTCVFVYGEHRPDGCSADSLAEPLADLWRRTKAGMSETWCDRISRLWQQCAAAMPWEAAIRAAGKPPPLDDYIHHRATAGAAHLALALTEGLYKYELPDALHHSGPLNVLRMLACDQICWANDLFSLDREVQRGDVLNLVLVLEQAPHGLSRTHALETTLHMANERMQALMLLVDTLPAYQRALRLHPAERTLMDQAVDTIEQWVAGSLEFHRLSTRHTDHYMGRTNPFRSHVHPMVPNGYGPGFQEPCDAE</sequence>
<dbReference type="Pfam" id="PF19086">
    <property type="entry name" value="Terpene_syn_C_2"/>
    <property type="match status" value="1"/>
</dbReference>
<dbReference type="Proteomes" id="UP000549009">
    <property type="component" value="Unassembled WGS sequence"/>
</dbReference>
<organism evidence="3 4">
    <name type="scientific">Streptomyces spectabilis</name>
    <dbReference type="NCBI Taxonomy" id="68270"/>
    <lineage>
        <taxon>Bacteria</taxon>
        <taxon>Bacillati</taxon>
        <taxon>Actinomycetota</taxon>
        <taxon>Actinomycetes</taxon>
        <taxon>Kitasatosporales</taxon>
        <taxon>Streptomycetaceae</taxon>
        <taxon>Streptomyces</taxon>
    </lineage>
</organism>
<dbReference type="SFLD" id="SFLDS00005">
    <property type="entry name" value="Isoprenoid_Synthase_Type_I"/>
    <property type="match status" value="1"/>
</dbReference>
<evidence type="ECO:0000256" key="2">
    <source>
        <dbReference type="RuleBase" id="RU366034"/>
    </source>
</evidence>
<proteinExistence type="inferred from homology"/>
<accession>A0A7W8EZI7</accession>
<dbReference type="InterPro" id="IPR008949">
    <property type="entry name" value="Isoprenoid_synthase_dom_sf"/>
</dbReference>
<comment type="caution">
    <text evidence="3">The sequence shown here is derived from an EMBL/GenBank/DDBJ whole genome shotgun (WGS) entry which is preliminary data.</text>
</comment>
<dbReference type="Gene3D" id="1.10.600.10">
    <property type="entry name" value="Farnesyl Diphosphate Synthase"/>
    <property type="match status" value="1"/>
</dbReference>
<dbReference type="PANTHER" id="PTHR35201">
    <property type="entry name" value="TERPENE SYNTHASE"/>
    <property type="match status" value="1"/>
</dbReference>